<accession>A0A811RNR8</accession>
<dbReference type="PANTHER" id="PTHR34970:SF3">
    <property type="entry name" value="OS05G0535700 PROTEIN"/>
    <property type="match status" value="1"/>
</dbReference>
<dbReference type="EMBL" id="CAJGYO010000016">
    <property type="protein sequence ID" value="CAD6271429.1"/>
    <property type="molecule type" value="Genomic_DNA"/>
</dbReference>
<dbReference type="Proteomes" id="UP000604825">
    <property type="component" value="Unassembled WGS sequence"/>
</dbReference>
<sequence length="112" mass="12000">MGFMLRVRLASFFAGAAAAAAGGGYFLYKDYKLANESMALKRKLLAFVKFLSALHDSGCVEGKASDLDNAYPQVKGLQDSTDTRYKALEKRLAALEGQRSTGAAPDVDTPSD</sequence>
<organism evidence="1 2">
    <name type="scientific">Miscanthus lutarioriparius</name>
    <dbReference type="NCBI Taxonomy" id="422564"/>
    <lineage>
        <taxon>Eukaryota</taxon>
        <taxon>Viridiplantae</taxon>
        <taxon>Streptophyta</taxon>
        <taxon>Embryophyta</taxon>
        <taxon>Tracheophyta</taxon>
        <taxon>Spermatophyta</taxon>
        <taxon>Magnoliopsida</taxon>
        <taxon>Liliopsida</taxon>
        <taxon>Poales</taxon>
        <taxon>Poaceae</taxon>
        <taxon>PACMAD clade</taxon>
        <taxon>Panicoideae</taxon>
        <taxon>Andropogonodae</taxon>
        <taxon>Andropogoneae</taxon>
        <taxon>Saccharinae</taxon>
        <taxon>Miscanthus</taxon>
    </lineage>
</organism>
<name>A0A811RNR8_9POAL</name>
<gene>
    <name evidence="1" type="ORF">NCGR_LOCUS54715</name>
</gene>
<keyword evidence="2" id="KW-1185">Reference proteome</keyword>
<dbReference type="OrthoDB" id="1911459at2759"/>
<comment type="caution">
    <text evidence="1">The sequence shown here is derived from an EMBL/GenBank/DDBJ whole genome shotgun (WGS) entry which is preliminary data.</text>
</comment>
<dbReference type="PANTHER" id="PTHR34970">
    <property type="entry name" value="ABC TRANSPORTER A FAMILY PROTEIN"/>
    <property type="match status" value="1"/>
</dbReference>
<protein>
    <submittedName>
        <fullName evidence="1">Uncharacterized protein</fullName>
    </submittedName>
</protein>
<dbReference type="AlphaFoldDB" id="A0A811RNR8"/>
<proteinExistence type="predicted"/>
<evidence type="ECO:0000313" key="2">
    <source>
        <dbReference type="Proteomes" id="UP000604825"/>
    </source>
</evidence>
<reference evidence="1" key="1">
    <citation type="submission" date="2020-10" db="EMBL/GenBank/DDBJ databases">
        <authorList>
            <person name="Han B."/>
            <person name="Lu T."/>
            <person name="Zhao Q."/>
            <person name="Huang X."/>
            <person name="Zhao Y."/>
        </authorList>
    </citation>
    <scope>NUCLEOTIDE SEQUENCE</scope>
</reference>
<evidence type="ECO:0000313" key="1">
    <source>
        <dbReference type="EMBL" id="CAD6271429.1"/>
    </source>
</evidence>